<reference evidence="1" key="1">
    <citation type="submission" date="2014-11" db="EMBL/GenBank/DDBJ databases">
        <authorList>
            <person name="Amaro Gonzalez C."/>
        </authorList>
    </citation>
    <scope>NUCLEOTIDE SEQUENCE</scope>
</reference>
<name>A0A0E9TL93_ANGAN</name>
<accession>A0A0E9TL93</accession>
<dbReference type="AlphaFoldDB" id="A0A0E9TL93"/>
<proteinExistence type="predicted"/>
<evidence type="ECO:0000313" key="1">
    <source>
        <dbReference type="EMBL" id="JAH53513.1"/>
    </source>
</evidence>
<reference evidence="1" key="2">
    <citation type="journal article" date="2015" name="Fish Shellfish Immunol.">
        <title>Early steps in the European eel (Anguilla anguilla)-Vibrio vulnificus interaction in the gills: Role of the RtxA13 toxin.</title>
        <authorList>
            <person name="Callol A."/>
            <person name="Pajuelo D."/>
            <person name="Ebbesson L."/>
            <person name="Teles M."/>
            <person name="MacKenzie S."/>
            <person name="Amaro C."/>
        </authorList>
    </citation>
    <scope>NUCLEOTIDE SEQUENCE</scope>
</reference>
<organism evidence="1">
    <name type="scientific">Anguilla anguilla</name>
    <name type="common">European freshwater eel</name>
    <name type="synonym">Muraena anguilla</name>
    <dbReference type="NCBI Taxonomy" id="7936"/>
    <lineage>
        <taxon>Eukaryota</taxon>
        <taxon>Metazoa</taxon>
        <taxon>Chordata</taxon>
        <taxon>Craniata</taxon>
        <taxon>Vertebrata</taxon>
        <taxon>Euteleostomi</taxon>
        <taxon>Actinopterygii</taxon>
        <taxon>Neopterygii</taxon>
        <taxon>Teleostei</taxon>
        <taxon>Anguilliformes</taxon>
        <taxon>Anguillidae</taxon>
        <taxon>Anguilla</taxon>
    </lineage>
</organism>
<sequence>MVSFGRQNSQTMQLMLDDQPSLALHFFTLLWEMQLNDHFFPKACPLQLLCGKSLHQFQSMLKWLNLNV</sequence>
<protein>
    <submittedName>
        <fullName evidence="1">Uncharacterized protein</fullName>
    </submittedName>
</protein>
<dbReference type="EMBL" id="GBXM01055064">
    <property type="protein sequence ID" value="JAH53513.1"/>
    <property type="molecule type" value="Transcribed_RNA"/>
</dbReference>